<dbReference type="AlphaFoldDB" id="K0THZ8"/>
<comment type="caution">
    <text evidence="2">The sequence shown here is derived from an EMBL/GenBank/DDBJ whole genome shotgun (WGS) entry which is preliminary data.</text>
</comment>
<dbReference type="Proteomes" id="UP000266841">
    <property type="component" value="Unassembled WGS sequence"/>
</dbReference>
<protein>
    <submittedName>
        <fullName evidence="2">Uncharacterized protein</fullName>
    </submittedName>
</protein>
<sequence>MRVDVLAGLLDQIKTGILDKGLVDPAKLDREEIFRLKDPAVEDPEVWYCLVKRAAAEWALKKVLGEPPKDGKTKGKVKVTESPRRPQGKPESSKGVGAGAVGSSRVQKTRTSP</sequence>
<evidence type="ECO:0000313" key="2">
    <source>
        <dbReference type="EMBL" id="EJK77135.1"/>
    </source>
</evidence>
<feature type="region of interest" description="Disordered" evidence="1">
    <location>
        <begin position="63"/>
        <end position="113"/>
    </location>
</feature>
<feature type="non-terminal residue" evidence="2">
    <location>
        <position position="113"/>
    </location>
</feature>
<evidence type="ECO:0000256" key="1">
    <source>
        <dbReference type="SAM" id="MobiDB-lite"/>
    </source>
</evidence>
<organism evidence="2 3">
    <name type="scientific">Thalassiosira oceanica</name>
    <name type="common">Marine diatom</name>
    <dbReference type="NCBI Taxonomy" id="159749"/>
    <lineage>
        <taxon>Eukaryota</taxon>
        <taxon>Sar</taxon>
        <taxon>Stramenopiles</taxon>
        <taxon>Ochrophyta</taxon>
        <taxon>Bacillariophyta</taxon>
        <taxon>Coscinodiscophyceae</taxon>
        <taxon>Thalassiosirophycidae</taxon>
        <taxon>Thalassiosirales</taxon>
        <taxon>Thalassiosiraceae</taxon>
        <taxon>Thalassiosira</taxon>
    </lineage>
</organism>
<evidence type="ECO:0000313" key="3">
    <source>
        <dbReference type="Proteomes" id="UP000266841"/>
    </source>
</evidence>
<gene>
    <name evidence="2" type="ORF">THAOC_01053</name>
</gene>
<accession>K0THZ8</accession>
<keyword evidence="3" id="KW-1185">Reference proteome</keyword>
<reference evidence="2 3" key="1">
    <citation type="journal article" date="2012" name="Genome Biol.">
        <title>Genome and low-iron response of an oceanic diatom adapted to chronic iron limitation.</title>
        <authorList>
            <person name="Lommer M."/>
            <person name="Specht M."/>
            <person name="Roy A.S."/>
            <person name="Kraemer L."/>
            <person name="Andreson R."/>
            <person name="Gutowska M.A."/>
            <person name="Wolf J."/>
            <person name="Bergner S.V."/>
            <person name="Schilhabel M.B."/>
            <person name="Klostermeier U.C."/>
            <person name="Beiko R.G."/>
            <person name="Rosenstiel P."/>
            <person name="Hippler M."/>
            <person name="Laroche J."/>
        </authorList>
    </citation>
    <scope>NUCLEOTIDE SEQUENCE [LARGE SCALE GENOMIC DNA]</scope>
    <source>
        <strain evidence="2 3">CCMP1005</strain>
    </source>
</reference>
<name>K0THZ8_THAOC</name>
<dbReference type="EMBL" id="AGNL01001267">
    <property type="protein sequence ID" value="EJK77135.1"/>
    <property type="molecule type" value="Genomic_DNA"/>
</dbReference>
<feature type="compositionally biased region" description="Basic and acidic residues" evidence="1">
    <location>
        <begin position="63"/>
        <end position="84"/>
    </location>
</feature>
<proteinExistence type="predicted"/>